<dbReference type="OMA" id="IRMFNAR"/>
<dbReference type="AlphaFoldDB" id="A0A1Y1JDB5"/>
<dbReference type="GeneID" id="39747191"/>
<name>A0A1Y1JDB5_PLAGO</name>
<evidence type="ECO:0000313" key="1">
    <source>
        <dbReference type="EMBL" id="GAW80476.1"/>
    </source>
</evidence>
<dbReference type="OrthoDB" id="369686at2759"/>
<gene>
    <name evidence="1" type="ORF">PGO_080400</name>
</gene>
<organism evidence="1 2">
    <name type="scientific">Plasmodium gonderi</name>
    <dbReference type="NCBI Taxonomy" id="77519"/>
    <lineage>
        <taxon>Eukaryota</taxon>
        <taxon>Sar</taxon>
        <taxon>Alveolata</taxon>
        <taxon>Apicomplexa</taxon>
        <taxon>Aconoidasida</taxon>
        <taxon>Haemosporida</taxon>
        <taxon>Plasmodiidae</taxon>
        <taxon>Plasmodium</taxon>
        <taxon>Plasmodium (Plasmodium)</taxon>
    </lineage>
</organism>
<keyword evidence="2" id="KW-1185">Reference proteome</keyword>
<protein>
    <submittedName>
        <fullName evidence="1">Uncharacterized protein</fullName>
    </submittedName>
</protein>
<reference evidence="2" key="1">
    <citation type="submission" date="2017-04" db="EMBL/GenBank/DDBJ databases">
        <title>Plasmodium gonderi genome.</title>
        <authorList>
            <person name="Arisue N."/>
            <person name="Honma H."/>
            <person name="Kawai S."/>
            <person name="Tougan T."/>
            <person name="Tanabe K."/>
            <person name="Horii T."/>
        </authorList>
    </citation>
    <scope>NUCLEOTIDE SEQUENCE [LARGE SCALE GENOMIC DNA]</scope>
    <source>
        <strain evidence="2">ATCC 30045</strain>
    </source>
</reference>
<dbReference type="Proteomes" id="UP000195521">
    <property type="component" value="Unassembled WGS sequence"/>
</dbReference>
<dbReference type="RefSeq" id="XP_028543065.1">
    <property type="nucleotide sequence ID" value="XM_028687264.1"/>
</dbReference>
<proteinExistence type="predicted"/>
<evidence type="ECO:0000313" key="2">
    <source>
        <dbReference type="Proteomes" id="UP000195521"/>
    </source>
</evidence>
<dbReference type="EMBL" id="BDQF01000009">
    <property type="protein sequence ID" value="GAW80476.1"/>
    <property type="molecule type" value="Genomic_DNA"/>
</dbReference>
<comment type="caution">
    <text evidence="1">The sequence shown here is derived from an EMBL/GenBank/DDBJ whole genome shotgun (WGS) entry which is preliminary data.</text>
</comment>
<accession>A0A1Y1JDB5</accession>
<sequence>MCPLNNNFTTLYRAHISLFCQNDHPAAFEKGIKSLINVLFKILIFNLYYSFDKIKECVGVNIGERRDTEINNIQRLDKSKRNIEKFINLCLVILKTLKGDSNFFTQYVLENYSSINLSHNNERTKGKKKIKTKFDNAFLMFHLYNNSQLSRWNNRINDIIKGIDLNVGCVEKHNVYLGDKEVNSYVNKIVTIERYIDKHKMYSKKDFISKLNNFLNDFYLKKNPTSLDNDVLNKTKKGKEKNLIDDDYVMINLFSEYFNNCRRKKKLINILIKEVNLQSLKNFHHILCKNINFIRIFNMQNDDKHDMDAIQLSTLFEF</sequence>